<evidence type="ECO:0000256" key="1">
    <source>
        <dbReference type="SAM" id="MobiDB-lite"/>
    </source>
</evidence>
<dbReference type="PROSITE" id="PS51704">
    <property type="entry name" value="GP_PDE"/>
    <property type="match status" value="1"/>
</dbReference>
<keyword evidence="5" id="KW-1185">Reference proteome</keyword>
<dbReference type="Gene3D" id="3.20.20.190">
    <property type="entry name" value="Phosphatidylinositol (PI) phosphodiesterase"/>
    <property type="match status" value="1"/>
</dbReference>
<proteinExistence type="predicted"/>
<feature type="signal peptide" evidence="2">
    <location>
        <begin position="1"/>
        <end position="22"/>
    </location>
</feature>
<reference evidence="5" key="1">
    <citation type="journal article" date="2019" name="Int. J. Syst. Evol. Microbiol.">
        <title>The Global Catalogue of Microorganisms (GCM) 10K type strain sequencing project: providing services to taxonomists for standard genome sequencing and annotation.</title>
        <authorList>
            <consortium name="The Broad Institute Genomics Platform"/>
            <consortium name="The Broad Institute Genome Sequencing Center for Infectious Disease"/>
            <person name="Wu L."/>
            <person name="Ma J."/>
        </authorList>
    </citation>
    <scope>NUCLEOTIDE SEQUENCE [LARGE SCALE GENOMIC DNA]</scope>
    <source>
        <strain evidence="5">CAIM 431</strain>
    </source>
</reference>
<accession>A0ABW4RYT1</accession>
<dbReference type="RefSeq" id="WP_343875897.1">
    <property type="nucleotide sequence ID" value="NZ_BAAAIX010000034.1"/>
</dbReference>
<feature type="region of interest" description="Disordered" evidence="1">
    <location>
        <begin position="24"/>
        <end position="69"/>
    </location>
</feature>
<dbReference type="PANTHER" id="PTHR46211:SF14">
    <property type="entry name" value="GLYCEROPHOSPHODIESTER PHOSPHODIESTERASE"/>
    <property type="match status" value="1"/>
</dbReference>
<protein>
    <submittedName>
        <fullName evidence="4">Glycerophosphodiester phosphodiesterase family protein</fullName>
    </submittedName>
</protein>
<organism evidence="4 5">
    <name type="scientific">Luteococcus peritonei</name>
    <dbReference type="NCBI Taxonomy" id="88874"/>
    <lineage>
        <taxon>Bacteria</taxon>
        <taxon>Bacillati</taxon>
        <taxon>Actinomycetota</taxon>
        <taxon>Actinomycetes</taxon>
        <taxon>Propionibacteriales</taxon>
        <taxon>Propionibacteriaceae</taxon>
        <taxon>Luteococcus</taxon>
    </lineage>
</organism>
<dbReference type="EMBL" id="JBHUFZ010000033">
    <property type="protein sequence ID" value="MFD1891476.1"/>
    <property type="molecule type" value="Genomic_DNA"/>
</dbReference>
<gene>
    <name evidence="4" type="ORF">ACFSCS_14980</name>
</gene>
<evidence type="ECO:0000313" key="5">
    <source>
        <dbReference type="Proteomes" id="UP001597326"/>
    </source>
</evidence>
<feature type="compositionally biased region" description="Basic and acidic residues" evidence="1">
    <location>
        <begin position="59"/>
        <end position="69"/>
    </location>
</feature>
<feature type="compositionally biased region" description="Low complexity" evidence="1">
    <location>
        <begin position="24"/>
        <end position="50"/>
    </location>
</feature>
<dbReference type="InterPro" id="IPR030395">
    <property type="entry name" value="GP_PDE_dom"/>
</dbReference>
<dbReference type="Proteomes" id="UP001597326">
    <property type="component" value="Unassembled WGS sequence"/>
</dbReference>
<dbReference type="SUPFAM" id="SSF51695">
    <property type="entry name" value="PLC-like phosphodiesterases"/>
    <property type="match status" value="1"/>
</dbReference>
<feature type="domain" description="GP-PDE" evidence="3">
    <location>
        <begin position="51"/>
        <end position="346"/>
    </location>
</feature>
<evidence type="ECO:0000259" key="3">
    <source>
        <dbReference type="PROSITE" id="PS51704"/>
    </source>
</evidence>
<keyword evidence="2" id="KW-0732">Signal</keyword>
<sequence length="360" mass="38730">MTSSRRALSLLCALTVITTATACGSSASPTASSGSSTSASPTPSSPAAATFDLQAHRGGRGETTEESRRAFEKALDLGVSTLEFDIVLTKDRVPAVWHDPVVMPEKCADTAPVTPKDPQYPYVGKLVHELTWQQLQTLDCGKKLKDFSSAEVVQGNKILQLSDVFAITAQRGADVRYNIETKLEAAEPTTSATPQEFVDAILPVVEKAGQLDKVMVQSFDWRSLPLVHRAQPTIPLVLLWDETTWVKDSPWTGEVDHEAVGGDIVKAAQQVGATVLSPGYTVPYGAKAGDDGFTLVADKALVERAHQAGMTVVPWTINDAATMEAQIEAGADGIITDQPSILREVMRKRQMPLPTPWPAR</sequence>
<evidence type="ECO:0000256" key="2">
    <source>
        <dbReference type="SAM" id="SignalP"/>
    </source>
</evidence>
<dbReference type="InterPro" id="IPR017946">
    <property type="entry name" value="PLC-like_Pdiesterase_TIM-brl"/>
</dbReference>
<evidence type="ECO:0000313" key="4">
    <source>
        <dbReference type="EMBL" id="MFD1891476.1"/>
    </source>
</evidence>
<comment type="caution">
    <text evidence="4">The sequence shown here is derived from an EMBL/GenBank/DDBJ whole genome shotgun (WGS) entry which is preliminary data.</text>
</comment>
<feature type="chain" id="PRO_5045929740" evidence="2">
    <location>
        <begin position="23"/>
        <end position="360"/>
    </location>
</feature>
<name>A0ABW4RYT1_9ACTN</name>
<dbReference type="PANTHER" id="PTHR46211">
    <property type="entry name" value="GLYCEROPHOSPHORYL DIESTER PHOSPHODIESTERASE"/>
    <property type="match status" value="1"/>
</dbReference>
<dbReference type="PROSITE" id="PS51257">
    <property type="entry name" value="PROKAR_LIPOPROTEIN"/>
    <property type="match status" value="1"/>
</dbReference>
<dbReference type="Pfam" id="PF03009">
    <property type="entry name" value="GDPD"/>
    <property type="match status" value="1"/>
</dbReference>